<sequence>MHMAEPTHDSTPKPTPPKPRDPRQHRPAESSEGQVSEGPSGFGGAETSGGGADAVPDTPDTNPGTSAPIQESAADGS</sequence>
<feature type="region of interest" description="Disordered" evidence="1">
    <location>
        <begin position="1"/>
        <end position="77"/>
    </location>
</feature>
<comment type="caution">
    <text evidence="2">The sequence shown here is derived from an EMBL/GenBank/DDBJ whole genome shotgun (WGS) entry which is preliminary data.</text>
</comment>
<evidence type="ECO:0000256" key="1">
    <source>
        <dbReference type="SAM" id="MobiDB-lite"/>
    </source>
</evidence>
<organism evidence="2 3">
    <name type="scientific">Microlunatus aurantiacus</name>
    <dbReference type="NCBI Taxonomy" id="446786"/>
    <lineage>
        <taxon>Bacteria</taxon>
        <taxon>Bacillati</taxon>
        <taxon>Actinomycetota</taxon>
        <taxon>Actinomycetes</taxon>
        <taxon>Propionibacteriales</taxon>
        <taxon>Propionibacteriaceae</taxon>
        <taxon>Microlunatus</taxon>
    </lineage>
</organism>
<reference evidence="3" key="1">
    <citation type="journal article" date="2019" name="Int. J. Syst. Evol. Microbiol.">
        <title>The Global Catalogue of Microorganisms (GCM) 10K type strain sequencing project: providing services to taxonomists for standard genome sequencing and annotation.</title>
        <authorList>
            <consortium name="The Broad Institute Genomics Platform"/>
            <consortium name="The Broad Institute Genome Sequencing Center for Infectious Disease"/>
            <person name="Wu L."/>
            <person name="Ma J."/>
        </authorList>
    </citation>
    <scope>NUCLEOTIDE SEQUENCE [LARGE SCALE GENOMIC DNA]</scope>
    <source>
        <strain evidence="3">JCM 16548</strain>
    </source>
</reference>
<proteinExistence type="predicted"/>
<feature type="compositionally biased region" description="Gly residues" evidence="1">
    <location>
        <begin position="40"/>
        <end position="52"/>
    </location>
</feature>
<protein>
    <submittedName>
        <fullName evidence="2">Uncharacterized protein</fullName>
    </submittedName>
</protein>
<evidence type="ECO:0000313" key="3">
    <source>
        <dbReference type="Proteomes" id="UP001500051"/>
    </source>
</evidence>
<feature type="compositionally biased region" description="Polar residues" evidence="1">
    <location>
        <begin position="59"/>
        <end position="69"/>
    </location>
</feature>
<accession>A0ABP7E7S6</accession>
<dbReference type="EMBL" id="BAAAYX010000020">
    <property type="protein sequence ID" value="GAA3714530.1"/>
    <property type="molecule type" value="Genomic_DNA"/>
</dbReference>
<dbReference type="Proteomes" id="UP001500051">
    <property type="component" value="Unassembled WGS sequence"/>
</dbReference>
<keyword evidence="3" id="KW-1185">Reference proteome</keyword>
<feature type="compositionally biased region" description="Basic and acidic residues" evidence="1">
    <location>
        <begin position="1"/>
        <end position="11"/>
    </location>
</feature>
<name>A0ABP7E7S6_9ACTN</name>
<gene>
    <name evidence="2" type="ORF">GCM10022204_37090</name>
</gene>
<feature type="compositionally biased region" description="Basic and acidic residues" evidence="1">
    <location>
        <begin position="18"/>
        <end position="29"/>
    </location>
</feature>
<evidence type="ECO:0000313" key="2">
    <source>
        <dbReference type="EMBL" id="GAA3714530.1"/>
    </source>
</evidence>